<protein>
    <submittedName>
        <fullName evidence="10">FtsQ-type POTRA domain-containing protein</fullName>
    </submittedName>
</protein>
<keyword evidence="7" id="KW-0131">Cell cycle</keyword>
<reference evidence="10 11" key="1">
    <citation type="submission" date="2023-04" db="EMBL/GenBank/DDBJ databases">
        <title>Fusibacter bizertensis strain WBS, isolated from littoral bottom sediments of the Arctic seas - biochemical and genomic analysis.</title>
        <authorList>
            <person name="Brioukhanov A.L."/>
        </authorList>
    </citation>
    <scope>NUCLEOTIDE SEQUENCE [LARGE SCALE GENOMIC DNA]</scope>
    <source>
        <strain evidence="10 11">WBS</strain>
    </source>
</reference>
<dbReference type="Proteomes" id="UP001158045">
    <property type="component" value="Unassembled WGS sequence"/>
</dbReference>
<dbReference type="Gene3D" id="3.10.20.310">
    <property type="entry name" value="membrane protein fhac"/>
    <property type="match status" value="1"/>
</dbReference>
<dbReference type="PANTHER" id="PTHR37820">
    <property type="entry name" value="CELL DIVISION PROTEIN DIVIB"/>
    <property type="match status" value="1"/>
</dbReference>
<dbReference type="PROSITE" id="PS51779">
    <property type="entry name" value="POTRA"/>
    <property type="match status" value="1"/>
</dbReference>
<evidence type="ECO:0000256" key="6">
    <source>
        <dbReference type="ARBA" id="ARBA00023136"/>
    </source>
</evidence>
<evidence type="ECO:0000256" key="3">
    <source>
        <dbReference type="ARBA" id="ARBA00022618"/>
    </source>
</evidence>
<accession>A0ABT6N8G7</accession>
<feature type="domain" description="POTRA" evidence="9">
    <location>
        <begin position="31"/>
        <end position="99"/>
    </location>
</feature>
<comment type="caution">
    <text evidence="10">The sequence shown here is derived from an EMBL/GenBank/DDBJ whole genome shotgun (WGS) entry which is preliminary data.</text>
</comment>
<evidence type="ECO:0000313" key="10">
    <source>
        <dbReference type="EMBL" id="MDH8676716.1"/>
    </source>
</evidence>
<dbReference type="Pfam" id="PF08478">
    <property type="entry name" value="POTRA_1"/>
    <property type="match status" value="1"/>
</dbReference>
<proteinExistence type="predicted"/>
<dbReference type="EMBL" id="JARYZI010000001">
    <property type="protein sequence ID" value="MDH8676716.1"/>
    <property type="molecule type" value="Genomic_DNA"/>
</dbReference>
<evidence type="ECO:0000256" key="7">
    <source>
        <dbReference type="ARBA" id="ARBA00023306"/>
    </source>
</evidence>
<name>A0ABT6N8G7_9FIRM</name>
<evidence type="ECO:0000256" key="8">
    <source>
        <dbReference type="SAM" id="Phobius"/>
    </source>
</evidence>
<dbReference type="PANTHER" id="PTHR37820:SF1">
    <property type="entry name" value="CELL DIVISION PROTEIN FTSQ"/>
    <property type="match status" value="1"/>
</dbReference>
<dbReference type="InterPro" id="IPR013685">
    <property type="entry name" value="POTRA_FtsQ_type"/>
</dbReference>
<organism evidence="10 11">
    <name type="scientific">Fusibacter bizertensis</name>
    <dbReference type="NCBI Taxonomy" id="1488331"/>
    <lineage>
        <taxon>Bacteria</taxon>
        <taxon>Bacillati</taxon>
        <taxon>Bacillota</taxon>
        <taxon>Clostridia</taxon>
        <taxon>Eubacteriales</taxon>
        <taxon>Eubacteriales Family XII. Incertae Sedis</taxon>
        <taxon>Fusibacter</taxon>
    </lineage>
</organism>
<evidence type="ECO:0000256" key="4">
    <source>
        <dbReference type="ARBA" id="ARBA00022692"/>
    </source>
</evidence>
<evidence type="ECO:0000256" key="5">
    <source>
        <dbReference type="ARBA" id="ARBA00022989"/>
    </source>
</evidence>
<gene>
    <name evidence="10" type="ORF">QE109_01085</name>
</gene>
<keyword evidence="11" id="KW-1185">Reference proteome</keyword>
<evidence type="ECO:0000313" key="11">
    <source>
        <dbReference type="Proteomes" id="UP001158045"/>
    </source>
</evidence>
<feature type="transmembrane region" description="Helical" evidence="8">
    <location>
        <begin position="7"/>
        <end position="26"/>
    </location>
</feature>
<keyword evidence="2" id="KW-1003">Cell membrane</keyword>
<evidence type="ECO:0000256" key="2">
    <source>
        <dbReference type="ARBA" id="ARBA00022475"/>
    </source>
</evidence>
<keyword evidence="4 8" id="KW-0812">Transmembrane</keyword>
<dbReference type="InterPro" id="IPR034746">
    <property type="entry name" value="POTRA"/>
</dbReference>
<evidence type="ECO:0000259" key="9">
    <source>
        <dbReference type="PROSITE" id="PS51779"/>
    </source>
</evidence>
<sequence>MIKVIKRIFMFLIIVGIISGGIYLYFNTDLLRIQDVQFNENEHMDLYDIMRYSGVQKGTPYFEVDTDVAANNLMSHPYVRYATATKQFPNTVIFDVVYRKHFFNIRYSDIVLSLDDQLHVLEVLASENEGFTVEGFAFDSFSTGNVIDVSQLYILENIVDLLKLVQQSELECNPLILFKDRNIVLTIDQIKIKFGVGENIESKYNAFINIYEALKNDGIKNGIIDVSSDGLPVYRPFGE</sequence>
<keyword evidence="3" id="KW-0132">Cell division</keyword>
<dbReference type="InterPro" id="IPR050487">
    <property type="entry name" value="FtsQ_DivIB"/>
</dbReference>
<keyword evidence="5 8" id="KW-1133">Transmembrane helix</keyword>
<evidence type="ECO:0000256" key="1">
    <source>
        <dbReference type="ARBA" id="ARBA00004370"/>
    </source>
</evidence>
<comment type="subcellular location">
    <subcellularLocation>
        <location evidence="1">Membrane</location>
    </subcellularLocation>
</comment>
<keyword evidence="6 8" id="KW-0472">Membrane</keyword>